<accession>A0A097IDR9</accession>
<dbReference type="OrthoDB" id="833207at2"/>
<dbReference type="Gene3D" id="3.50.50.60">
    <property type="entry name" value="FAD/NAD(P)-binding domain"/>
    <property type="match status" value="1"/>
</dbReference>
<dbReference type="Pfam" id="PF13450">
    <property type="entry name" value="NAD_binding_8"/>
    <property type="match status" value="1"/>
</dbReference>
<organism evidence="1 2">
    <name type="scientific">Corynebacterium doosanense CAU 212 = DSM 45436</name>
    <dbReference type="NCBI Taxonomy" id="558173"/>
    <lineage>
        <taxon>Bacteria</taxon>
        <taxon>Bacillati</taxon>
        <taxon>Actinomycetota</taxon>
        <taxon>Actinomycetes</taxon>
        <taxon>Mycobacteriales</taxon>
        <taxon>Corynebacteriaceae</taxon>
        <taxon>Corynebacterium</taxon>
    </lineage>
</organism>
<gene>
    <name evidence="1" type="ORF">CDOO_02640</name>
</gene>
<name>A0A097IDR9_9CORY</name>
<dbReference type="eggNOG" id="COG1233">
    <property type="taxonomic scope" value="Bacteria"/>
</dbReference>
<dbReference type="PRINTS" id="PR00419">
    <property type="entry name" value="ADXRDTASE"/>
</dbReference>
<reference evidence="1 2" key="1">
    <citation type="submission" date="2013-09" db="EMBL/GenBank/DDBJ databases">
        <title>Complete genome sequence of Corynebacterium doosanense CAU 212(T) (=DSM 45436(T)), isolated from activated sludge.</title>
        <authorList>
            <person name="Schaffert L."/>
            <person name="Albersmeier A."/>
            <person name="Kalinowski J."/>
            <person name="Ruckert C."/>
        </authorList>
    </citation>
    <scope>NUCLEOTIDE SEQUENCE [LARGE SCALE GENOMIC DNA]</scope>
    <source>
        <strain evidence="1 2">CAU 212</strain>
    </source>
</reference>
<dbReference type="PROSITE" id="PS51257">
    <property type="entry name" value="PROKAR_LIPOPROTEIN"/>
    <property type="match status" value="1"/>
</dbReference>
<dbReference type="KEGG" id="cdo:CDOO_02640"/>
<dbReference type="SUPFAM" id="SSF51905">
    <property type="entry name" value="FAD/NAD(P)-binding domain"/>
    <property type="match status" value="1"/>
</dbReference>
<evidence type="ECO:0000313" key="1">
    <source>
        <dbReference type="EMBL" id="AIT60272.1"/>
    </source>
</evidence>
<dbReference type="HOGENOM" id="CLU_019327_1_1_11"/>
<dbReference type="InterPro" id="IPR036188">
    <property type="entry name" value="FAD/NAD-bd_sf"/>
</dbReference>
<dbReference type="AlphaFoldDB" id="A0A097IDR9"/>
<dbReference type="PANTHER" id="PTHR10668">
    <property type="entry name" value="PHYTOENE DEHYDROGENASE"/>
    <property type="match status" value="1"/>
</dbReference>
<proteinExistence type="predicted"/>
<dbReference type="EMBL" id="CP006764">
    <property type="protein sequence ID" value="AIT60272.1"/>
    <property type="molecule type" value="Genomic_DNA"/>
</dbReference>
<evidence type="ECO:0000313" key="2">
    <source>
        <dbReference type="Proteomes" id="UP000029914"/>
    </source>
</evidence>
<dbReference type="Proteomes" id="UP000029914">
    <property type="component" value="Chromosome"/>
</dbReference>
<dbReference type="PANTHER" id="PTHR10668:SF105">
    <property type="entry name" value="DEHYDROGENASE-RELATED"/>
    <property type="match status" value="1"/>
</dbReference>
<keyword evidence="2" id="KW-1185">Reference proteome</keyword>
<protein>
    <submittedName>
        <fullName evidence="1">FAD-dependent oxidoreductase</fullName>
    </submittedName>
</protein>
<sequence length="469" mass="49354">MNRNAVVVGGGHNGLTAACFLAREGWQVDVFERAPVVGGAATSGPALGEGTIVDFGAAAHPFGVASPAFRELGLVIPWRRSAYPMAHPLDDGEAAVLAPDLEATARGLGKDGAAWKAVHGHIVRGIDEHLENFLGPVLRLPPHPLRMAAFGITALPPANALSTALFRTPEARALLAGSAVHAITPPSAPLTSAFGLLFGALGMTRGWPVVEGGTGVISTQLEYLAMSLGVRIHTEVEVSDLRELPRADATILNLTPSQVRRLEGLEVPGATRRRLARWKSGAGVFKVDYLLDGPVPWNDDRVGHATTVHVGGTAEEIDAAEREAAAGKLPERPFVMVCQQSVADPSRGPVLWTYAHVPSGYVETRPGEVSGLIEAQIERFAPGFRDRIVWRRVSSPAQLGEWDPNLAGGDIAGGSMAGLGALLRPGFTARPYRLGPDLYLASGATPPGAGVHGMPGMWAAKAVLRDLEE</sequence>
<dbReference type="STRING" id="558173.CDOO_02640"/>
<dbReference type="Gene3D" id="3.90.660.50">
    <property type="match status" value="1"/>
</dbReference>
<dbReference type="RefSeq" id="WP_018021328.1">
    <property type="nucleotide sequence ID" value="NZ_AQUX01000002.1"/>
</dbReference>